<dbReference type="RefSeq" id="WP_091229110.1">
    <property type="nucleotide sequence ID" value="NZ_FMKA01000001.1"/>
</dbReference>
<proteinExistence type="predicted"/>
<dbReference type="Proteomes" id="UP000199315">
    <property type="component" value="Unassembled WGS sequence"/>
</dbReference>
<dbReference type="EMBL" id="FMKA01000001">
    <property type="protein sequence ID" value="SCP95120.1"/>
    <property type="molecule type" value="Genomic_DNA"/>
</dbReference>
<evidence type="ECO:0000313" key="2">
    <source>
        <dbReference type="EMBL" id="SCP95120.1"/>
    </source>
</evidence>
<dbReference type="InterPro" id="IPR011105">
    <property type="entry name" value="Cell_wall_hydrolase_SleB"/>
</dbReference>
<dbReference type="OrthoDB" id="9785345at2"/>
<dbReference type="STRING" id="1619234.SAMN05421730_1001331"/>
<protein>
    <submittedName>
        <fullName evidence="2">N-acetylmuramoyl-L-alanine amidase</fullName>
    </submittedName>
</protein>
<name>A0A1D3TP38_9FIRM</name>
<accession>A0A1D3TP38</accession>
<dbReference type="Gene3D" id="1.10.10.2520">
    <property type="entry name" value="Cell wall hydrolase SleB, domain 1"/>
    <property type="match status" value="1"/>
</dbReference>
<evidence type="ECO:0000313" key="3">
    <source>
        <dbReference type="Proteomes" id="UP000199315"/>
    </source>
</evidence>
<organism evidence="2 3">
    <name type="scientific">Anaerobium acetethylicum</name>
    <dbReference type="NCBI Taxonomy" id="1619234"/>
    <lineage>
        <taxon>Bacteria</taxon>
        <taxon>Bacillati</taxon>
        <taxon>Bacillota</taxon>
        <taxon>Clostridia</taxon>
        <taxon>Lachnospirales</taxon>
        <taxon>Lachnospiraceae</taxon>
        <taxon>Anaerobium</taxon>
    </lineage>
</organism>
<feature type="domain" description="Cell wall hydrolase SleB" evidence="1">
    <location>
        <begin position="193"/>
        <end position="300"/>
    </location>
</feature>
<dbReference type="GO" id="GO:0016787">
    <property type="term" value="F:hydrolase activity"/>
    <property type="evidence" value="ECO:0007669"/>
    <property type="project" value="InterPro"/>
</dbReference>
<keyword evidence="3" id="KW-1185">Reference proteome</keyword>
<dbReference type="InterPro" id="IPR042047">
    <property type="entry name" value="SleB_dom1"/>
</dbReference>
<gene>
    <name evidence="2" type="ORF">SAMN05421730_1001331</name>
</gene>
<dbReference type="Pfam" id="PF07486">
    <property type="entry name" value="Hydrolase_2"/>
    <property type="match status" value="1"/>
</dbReference>
<dbReference type="AlphaFoldDB" id="A0A1D3TP38"/>
<sequence length="304" mass="33370">MLTVHSFLRGIYNFLKNVSKKSYRTCTIISTGTAVLCIISLSSNEFSGSGKNKVVRFEKASTNSSEDENDEEIDAKAKVQFDVAGLLITTQSLEDYFLQNRKMTGTQGLKNAVASMKQKKEEVEARYKVCIGNGAIPVRAEHESDVSAASAQACDTGAQVEKESVPAPPQPAIQLSEEERYVLLRIVEAEAGGEDMTGKILVANVILNRVNNDAFPDTVKGVVFQKSGGSVQFSPVADGRYYRVSVSEETREAVSRTLAGENPSQGALYFSARSDADPSNMSWFDRNLKWLFEYGGHEFYALKD</sequence>
<reference evidence="2 3" key="1">
    <citation type="submission" date="2016-09" db="EMBL/GenBank/DDBJ databases">
        <authorList>
            <person name="Capua I."/>
            <person name="De Benedictis P."/>
            <person name="Joannis T."/>
            <person name="Lombin L.H."/>
            <person name="Cattoli G."/>
        </authorList>
    </citation>
    <scope>NUCLEOTIDE SEQUENCE [LARGE SCALE GENOMIC DNA]</scope>
    <source>
        <strain evidence="2 3">GluBS11</strain>
    </source>
</reference>
<evidence type="ECO:0000259" key="1">
    <source>
        <dbReference type="Pfam" id="PF07486"/>
    </source>
</evidence>